<dbReference type="STRING" id="249189.RV04_GL001729"/>
<dbReference type="AlphaFoldDB" id="A0A1L8TP09"/>
<comment type="caution">
    <text evidence="9">The sequence shown here is derived from an EMBL/GenBank/DDBJ whole genome shotgun (WGS) entry which is preliminary data.</text>
</comment>
<keyword evidence="6 7" id="KW-0472">Membrane</keyword>
<evidence type="ECO:0000256" key="3">
    <source>
        <dbReference type="ARBA" id="ARBA00022475"/>
    </source>
</evidence>
<dbReference type="InterPro" id="IPR042094">
    <property type="entry name" value="T2SS_GspF_sf"/>
</dbReference>
<name>A0A1L8TP09_9ENTE</name>
<dbReference type="InterPro" id="IPR047692">
    <property type="entry name" value="T4P_ComGB"/>
</dbReference>
<dbReference type="InterPro" id="IPR003004">
    <property type="entry name" value="GspF/PilC"/>
</dbReference>
<evidence type="ECO:0000256" key="7">
    <source>
        <dbReference type="SAM" id="Phobius"/>
    </source>
</evidence>
<keyword evidence="4 7" id="KW-0812">Transmembrane</keyword>
<evidence type="ECO:0000256" key="2">
    <source>
        <dbReference type="ARBA" id="ARBA00005745"/>
    </source>
</evidence>
<dbReference type="EMBL" id="JXKQ01000004">
    <property type="protein sequence ID" value="OJG45963.1"/>
    <property type="molecule type" value="Genomic_DNA"/>
</dbReference>
<dbReference type="Gene3D" id="1.20.81.30">
    <property type="entry name" value="Type II secretion system (T2SS), domain F"/>
    <property type="match status" value="2"/>
</dbReference>
<keyword evidence="5 7" id="KW-1133">Transmembrane helix</keyword>
<feature type="domain" description="Type II secretion system protein GspF" evidence="8">
    <location>
        <begin position="9"/>
        <end position="128"/>
    </location>
</feature>
<dbReference type="InterPro" id="IPR018076">
    <property type="entry name" value="T2SS_GspF_dom"/>
</dbReference>
<feature type="transmembrane region" description="Helical" evidence="7">
    <location>
        <begin position="145"/>
        <end position="170"/>
    </location>
</feature>
<evidence type="ECO:0000256" key="6">
    <source>
        <dbReference type="ARBA" id="ARBA00023136"/>
    </source>
</evidence>
<sequence>MNRKQRIDFAHLLGDLLENGFSLQQALAFFLSAGLFSKPLIESIQQDCYQGKQLATSFAHLEYSSDQILQIKLAESHGELAQTLLGIAQQMRLVQKQRENFIKAISYPLLLLIFLIVILLGMRFFLLPQLLASGMIRADDFSVQLITTIPMIGLGMIVVLIVIVVIWRFLGRRHSYLVRFCYLAKIPLVGKLFSNYYSAYFALEWGKLFAQGLELHQIIECILVIEGRSLMQEMAGDLKNRLSKGGTLAEELKRYPFLTQEFSRIIFQGEARGNLAKELLTYSQLIWRRFFNQLEFLCSWLQPFVFLIVALLIMSLYVTMLLPLTNMEGIL</sequence>
<proteinExistence type="inferred from homology"/>
<evidence type="ECO:0000256" key="4">
    <source>
        <dbReference type="ARBA" id="ARBA00022692"/>
    </source>
</evidence>
<comment type="similarity">
    <text evidence="2">Belongs to the GSP F family.</text>
</comment>
<dbReference type="Pfam" id="PF00482">
    <property type="entry name" value="T2SSF"/>
    <property type="match status" value="2"/>
</dbReference>
<dbReference type="Proteomes" id="UP000182077">
    <property type="component" value="Unassembled WGS sequence"/>
</dbReference>
<organism evidence="9 10">
    <name type="scientific">Enterococcus hermanniensis</name>
    <dbReference type="NCBI Taxonomy" id="249189"/>
    <lineage>
        <taxon>Bacteria</taxon>
        <taxon>Bacillati</taxon>
        <taxon>Bacillota</taxon>
        <taxon>Bacilli</taxon>
        <taxon>Lactobacillales</taxon>
        <taxon>Enterococcaceae</taxon>
        <taxon>Enterococcus</taxon>
    </lineage>
</organism>
<comment type="subcellular location">
    <subcellularLocation>
        <location evidence="1">Cell membrane</location>
        <topology evidence="1">Multi-pass membrane protein</topology>
    </subcellularLocation>
</comment>
<evidence type="ECO:0000313" key="10">
    <source>
        <dbReference type="Proteomes" id="UP000182077"/>
    </source>
</evidence>
<accession>A0A1L8TP09</accession>
<dbReference type="GO" id="GO:0005886">
    <property type="term" value="C:plasma membrane"/>
    <property type="evidence" value="ECO:0007669"/>
    <property type="project" value="UniProtKB-SubCell"/>
</dbReference>
<protein>
    <recommendedName>
        <fullName evidence="8">Type II secretion system protein GspF domain-containing protein</fullName>
    </recommendedName>
</protein>
<evidence type="ECO:0000313" key="9">
    <source>
        <dbReference type="EMBL" id="OJG45963.1"/>
    </source>
</evidence>
<dbReference type="NCBIfam" id="NF041012">
    <property type="entry name" value="T4P_ComGB"/>
    <property type="match status" value="1"/>
</dbReference>
<evidence type="ECO:0000256" key="1">
    <source>
        <dbReference type="ARBA" id="ARBA00004651"/>
    </source>
</evidence>
<evidence type="ECO:0000256" key="5">
    <source>
        <dbReference type="ARBA" id="ARBA00022989"/>
    </source>
</evidence>
<dbReference type="PANTHER" id="PTHR30012">
    <property type="entry name" value="GENERAL SECRETION PATHWAY PROTEIN"/>
    <property type="match status" value="1"/>
</dbReference>
<feature type="transmembrane region" description="Helical" evidence="7">
    <location>
        <begin position="101"/>
        <end position="125"/>
    </location>
</feature>
<feature type="domain" description="Type II secretion system protein GspF" evidence="8">
    <location>
        <begin position="201"/>
        <end position="323"/>
    </location>
</feature>
<evidence type="ECO:0000259" key="8">
    <source>
        <dbReference type="Pfam" id="PF00482"/>
    </source>
</evidence>
<keyword evidence="10" id="KW-1185">Reference proteome</keyword>
<reference evidence="9 10" key="1">
    <citation type="submission" date="2014-12" db="EMBL/GenBank/DDBJ databases">
        <title>Draft genome sequences of 29 type strains of Enterococci.</title>
        <authorList>
            <person name="Zhong Z."/>
            <person name="Sun Z."/>
            <person name="Liu W."/>
            <person name="Zhang W."/>
            <person name="Zhang H."/>
        </authorList>
    </citation>
    <scope>NUCLEOTIDE SEQUENCE [LARGE SCALE GENOMIC DNA]</scope>
    <source>
        <strain evidence="9 10">DSM 17122</strain>
    </source>
</reference>
<gene>
    <name evidence="9" type="ORF">RV04_GL001729</name>
</gene>
<feature type="transmembrane region" description="Helical" evidence="7">
    <location>
        <begin position="296"/>
        <end position="318"/>
    </location>
</feature>
<keyword evidence="3" id="KW-1003">Cell membrane</keyword>
<dbReference type="PANTHER" id="PTHR30012:SF0">
    <property type="entry name" value="TYPE II SECRETION SYSTEM PROTEIN F-RELATED"/>
    <property type="match status" value="1"/>
</dbReference>